<dbReference type="RefSeq" id="WP_152600586.1">
    <property type="nucleotide sequence ID" value="NZ_JDUU01000018.1"/>
</dbReference>
<accession>A0A086ZT09</accession>
<feature type="transmembrane region" description="Helical" evidence="2">
    <location>
        <begin position="71"/>
        <end position="91"/>
    </location>
</feature>
<dbReference type="AlphaFoldDB" id="A0A086ZT09"/>
<keyword evidence="2" id="KW-0472">Membrane</keyword>
<keyword evidence="2" id="KW-1133">Transmembrane helix</keyword>
<dbReference type="eggNOG" id="COG2959">
    <property type="taxonomic scope" value="Bacteria"/>
</dbReference>
<dbReference type="Pfam" id="PF13196">
    <property type="entry name" value="DUF4012"/>
    <property type="match status" value="1"/>
</dbReference>
<evidence type="ECO:0008006" key="5">
    <source>
        <dbReference type="Google" id="ProtNLM"/>
    </source>
</evidence>
<dbReference type="Proteomes" id="UP000029108">
    <property type="component" value="Unassembled WGS sequence"/>
</dbReference>
<feature type="region of interest" description="Disordered" evidence="1">
    <location>
        <begin position="26"/>
        <end position="57"/>
    </location>
</feature>
<dbReference type="InterPro" id="IPR025101">
    <property type="entry name" value="DUF4012"/>
</dbReference>
<sequence>MQTKPVYGRNGDRPVADDEFTFMTDENANGSAADGGNGGVESPVQQPHHHRRRMSPQHIRRIKRRRRIKRILIGLLIVLLALAGIAVWFGVSAMKTKNEIQQAVSVATGLQDSLSGGDTSTLDKTIDQFSVHVGKAYGETSSVLWAVAARTPYYGNDISAVRTAVTALENISSQGLPALSDALSTMNLDSISVSNGTISVPGVDKAADSLKQADTVITNANHSLAAVPTTHIQQVTDAIGKAKDYLDKIGDTVHNASVFAQLAPKMLAMDGQTRTYLILAQTNAEIRPTGGMPGSWGTMTITNGKVDMHEFVAESTVKTPATPIVPLTGEETTLFTNKLGRVPQDVNFTPDFPRTGEIASALWTNTYKTKIDGVIAIDPVFLQNMLTVTGGVTLEDGTTIDGTNAAKFLLSDVYAHQEVSNQDEYFSAAAASAFKHIMEQSGEPKAFMKAITTSVTNGHMLVWSANADEQKLLEETPISGNLVTKATDPQVGVYFSDITQSKMDWYLKREISTEFDKTAENGANQYTVHIKVTNMMTADEVASTPQYVLGDQLEGIANGQIKTAMFLYAPAGGRLVDWKLSDGSKLDGIAVHDGLTLGLKTFLLSPGESLEITAHVQTAPGVSTPPTLRQTPQIEGRTD</sequence>
<dbReference type="EMBL" id="JGYN01000021">
    <property type="protein sequence ID" value="KFI49659.1"/>
    <property type="molecule type" value="Genomic_DNA"/>
</dbReference>
<proteinExistence type="predicted"/>
<feature type="compositionally biased region" description="Polar residues" evidence="1">
    <location>
        <begin position="620"/>
        <end position="633"/>
    </location>
</feature>
<feature type="compositionally biased region" description="Basic residues" evidence="1">
    <location>
        <begin position="47"/>
        <end position="57"/>
    </location>
</feature>
<name>A0A086ZT09_9BIFI</name>
<evidence type="ECO:0000256" key="1">
    <source>
        <dbReference type="SAM" id="MobiDB-lite"/>
    </source>
</evidence>
<feature type="region of interest" description="Disordered" evidence="1">
    <location>
        <begin position="619"/>
        <end position="639"/>
    </location>
</feature>
<protein>
    <recommendedName>
        <fullName evidence="5">DUF4012 domain-containing protein</fullName>
    </recommendedName>
</protein>
<dbReference type="OrthoDB" id="3203519at2"/>
<evidence type="ECO:0000256" key="2">
    <source>
        <dbReference type="SAM" id="Phobius"/>
    </source>
</evidence>
<keyword evidence="4" id="KW-1185">Reference proteome</keyword>
<evidence type="ECO:0000313" key="4">
    <source>
        <dbReference type="Proteomes" id="UP000029108"/>
    </source>
</evidence>
<comment type="caution">
    <text evidence="3">The sequence shown here is derived from an EMBL/GenBank/DDBJ whole genome shotgun (WGS) entry which is preliminary data.</text>
</comment>
<reference evidence="3 4" key="1">
    <citation type="submission" date="2014-03" db="EMBL/GenBank/DDBJ databases">
        <title>Genomics of Bifidobacteria.</title>
        <authorList>
            <person name="Ventura M."/>
            <person name="Milani C."/>
            <person name="Lugli G.A."/>
        </authorList>
    </citation>
    <scope>NUCLEOTIDE SEQUENCE [LARGE SCALE GENOMIC DNA]</scope>
    <source>
        <strain evidence="3 4">DSM 23969</strain>
    </source>
</reference>
<organism evidence="3 4">
    <name type="scientific">Bifidobacterium biavatii DSM 23969</name>
    <dbReference type="NCBI Taxonomy" id="1437608"/>
    <lineage>
        <taxon>Bacteria</taxon>
        <taxon>Bacillati</taxon>
        <taxon>Actinomycetota</taxon>
        <taxon>Actinomycetes</taxon>
        <taxon>Bifidobacteriales</taxon>
        <taxon>Bifidobacteriaceae</taxon>
        <taxon>Bifidobacterium</taxon>
    </lineage>
</organism>
<keyword evidence="2" id="KW-0812">Transmembrane</keyword>
<gene>
    <name evidence="3" type="ORF">BBIA_1191</name>
</gene>
<evidence type="ECO:0000313" key="3">
    <source>
        <dbReference type="EMBL" id="KFI49659.1"/>
    </source>
</evidence>
<dbReference type="STRING" id="1437608.GCA_000771645_00804"/>